<evidence type="ECO:0000256" key="7">
    <source>
        <dbReference type="SAM" id="Phobius"/>
    </source>
</evidence>
<dbReference type="PANTHER" id="PTHR32322">
    <property type="entry name" value="INNER MEMBRANE TRANSPORTER"/>
    <property type="match status" value="1"/>
</dbReference>
<feature type="transmembrane region" description="Helical" evidence="7">
    <location>
        <begin position="249"/>
        <end position="268"/>
    </location>
</feature>
<reference evidence="9 10" key="1">
    <citation type="submission" date="2016-10" db="EMBL/GenBank/DDBJ databases">
        <authorList>
            <person name="de Groot N.N."/>
        </authorList>
    </citation>
    <scope>NUCLEOTIDE SEQUENCE [LARGE SCALE GENOMIC DNA]</scope>
    <source>
        <strain evidence="9 10">DSM 15230</strain>
    </source>
</reference>
<comment type="similarity">
    <text evidence="2">Belongs to the EamA transporter family.</text>
</comment>
<feature type="domain" description="EamA" evidence="8">
    <location>
        <begin position="6"/>
        <end position="146"/>
    </location>
</feature>
<dbReference type="SUPFAM" id="SSF103481">
    <property type="entry name" value="Multidrug resistance efflux transporter EmrE"/>
    <property type="match status" value="2"/>
</dbReference>
<keyword evidence="3" id="KW-1003">Cell membrane</keyword>
<feature type="transmembrane region" description="Helical" evidence="7">
    <location>
        <begin position="211"/>
        <end position="237"/>
    </location>
</feature>
<keyword evidence="5 7" id="KW-1133">Transmembrane helix</keyword>
<dbReference type="Proteomes" id="UP000199689">
    <property type="component" value="Unassembled WGS sequence"/>
</dbReference>
<dbReference type="PANTHER" id="PTHR32322:SF18">
    <property type="entry name" value="S-ADENOSYLMETHIONINE_S-ADENOSYLHOMOCYSTEINE TRANSPORTER"/>
    <property type="match status" value="1"/>
</dbReference>
<dbReference type="RefSeq" id="WP_091364560.1">
    <property type="nucleotide sequence ID" value="NZ_CAUWGZ010000001.1"/>
</dbReference>
<name>A0A1G5W267_9FIRM</name>
<evidence type="ECO:0000256" key="4">
    <source>
        <dbReference type="ARBA" id="ARBA00022692"/>
    </source>
</evidence>
<accession>A0A1G5W267</accession>
<dbReference type="EMBL" id="FMXA01000012">
    <property type="protein sequence ID" value="SDA51746.1"/>
    <property type="molecule type" value="Genomic_DNA"/>
</dbReference>
<proteinExistence type="inferred from homology"/>
<evidence type="ECO:0000256" key="5">
    <source>
        <dbReference type="ARBA" id="ARBA00022989"/>
    </source>
</evidence>
<dbReference type="InterPro" id="IPR050638">
    <property type="entry name" value="AA-Vitamin_Transporters"/>
</dbReference>
<evidence type="ECO:0000313" key="9">
    <source>
        <dbReference type="EMBL" id="SDA51746.1"/>
    </source>
</evidence>
<evidence type="ECO:0000313" key="10">
    <source>
        <dbReference type="Proteomes" id="UP000199689"/>
    </source>
</evidence>
<evidence type="ECO:0000256" key="3">
    <source>
        <dbReference type="ARBA" id="ARBA00022475"/>
    </source>
</evidence>
<feature type="transmembrane region" description="Helical" evidence="7">
    <location>
        <begin position="132"/>
        <end position="153"/>
    </location>
</feature>
<keyword evidence="6 7" id="KW-0472">Membrane</keyword>
<feature type="transmembrane region" description="Helical" evidence="7">
    <location>
        <begin position="73"/>
        <end position="92"/>
    </location>
</feature>
<dbReference type="GO" id="GO:0005886">
    <property type="term" value="C:plasma membrane"/>
    <property type="evidence" value="ECO:0007669"/>
    <property type="project" value="UniProtKB-SubCell"/>
</dbReference>
<keyword evidence="4 7" id="KW-0812">Transmembrane</keyword>
<dbReference type="InterPro" id="IPR000620">
    <property type="entry name" value="EamA_dom"/>
</dbReference>
<dbReference type="GeneID" id="87756070"/>
<feature type="transmembrane region" description="Helical" evidence="7">
    <location>
        <begin position="274"/>
        <end position="292"/>
    </location>
</feature>
<sequence>MKSRGKGLLFAGLGASLWGSAGVTGQVLMDNYHLPATALSVWRLILSGLLLLGFDYLLHRESLLRPWKDRADALRLFVFAVFGMMGTQYFYFRAIQYSNAPTGTILQYLMSILLIFYTAFEERRLPRGMEISCAILAMAGTFLVVTGGDWHAVKISQAALFWGLLSALAEAVYVVEPIPLMKRYRPSLLVGWGMLAGGVALIPFMDAPITAGVVSFSSLMVFLLCVLFGTVVPFLLFLMSVAEISPGEAGILGAMEPLSSLVLSLLFLTVSFSGMQITGVLVIVAAVVLVSSGK</sequence>
<feature type="transmembrane region" description="Helical" evidence="7">
    <location>
        <begin position="41"/>
        <end position="58"/>
    </location>
</feature>
<gene>
    <name evidence="9" type="ORF">SAMN02910343_01048</name>
</gene>
<dbReference type="InterPro" id="IPR037185">
    <property type="entry name" value="EmrE-like"/>
</dbReference>
<evidence type="ECO:0000256" key="2">
    <source>
        <dbReference type="ARBA" id="ARBA00007362"/>
    </source>
</evidence>
<evidence type="ECO:0000256" key="6">
    <source>
        <dbReference type="ARBA" id="ARBA00023136"/>
    </source>
</evidence>
<dbReference type="Pfam" id="PF00892">
    <property type="entry name" value="EamA"/>
    <property type="match status" value="2"/>
</dbReference>
<evidence type="ECO:0000256" key="1">
    <source>
        <dbReference type="ARBA" id="ARBA00004651"/>
    </source>
</evidence>
<comment type="subcellular location">
    <subcellularLocation>
        <location evidence="1">Cell membrane</location>
        <topology evidence="1">Multi-pass membrane protein</topology>
    </subcellularLocation>
</comment>
<feature type="transmembrane region" description="Helical" evidence="7">
    <location>
        <begin position="104"/>
        <end position="120"/>
    </location>
</feature>
<keyword evidence="10" id="KW-1185">Reference proteome</keyword>
<feature type="transmembrane region" description="Helical" evidence="7">
    <location>
        <begin position="159"/>
        <end position="175"/>
    </location>
</feature>
<dbReference type="OrthoDB" id="9810818at2"/>
<feature type="transmembrane region" description="Helical" evidence="7">
    <location>
        <begin position="187"/>
        <end position="205"/>
    </location>
</feature>
<dbReference type="STRING" id="209880.SAMN02910343_01048"/>
<evidence type="ECO:0000259" key="8">
    <source>
        <dbReference type="Pfam" id="PF00892"/>
    </source>
</evidence>
<feature type="domain" description="EamA" evidence="8">
    <location>
        <begin position="159"/>
        <end position="291"/>
    </location>
</feature>
<protein>
    <submittedName>
        <fullName evidence="9">Threonine/homoserine efflux transporter RhtA</fullName>
    </submittedName>
</protein>
<organism evidence="9 10">
    <name type="scientific">Allisonella histaminiformans</name>
    <dbReference type="NCBI Taxonomy" id="209880"/>
    <lineage>
        <taxon>Bacteria</taxon>
        <taxon>Bacillati</taxon>
        <taxon>Bacillota</taxon>
        <taxon>Negativicutes</taxon>
        <taxon>Veillonellales</taxon>
        <taxon>Veillonellaceae</taxon>
        <taxon>Allisonella</taxon>
    </lineage>
</organism>
<dbReference type="AlphaFoldDB" id="A0A1G5W267"/>